<protein>
    <submittedName>
        <fullName evidence="1">Uncharacterized protein</fullName>
    </submittedName>
</protein>
<dbReference type="EMBL" id="SDAM02000035">
    <property type="protein sequence ID" value="KAH6835369.1"/>
    <property type="molecule type" value="Genomic_DNA"/>
</dbReference>
<comment type="caution">
    <text evidence="1">The sequence shown here is derived from an EMBL/GenBank/DDBJ whole genome shotgun (WGS) entry which is preliminary data.</text>
</comment>
<proteinExistence type="predicted"/>
<organism evidence="1 2">
    <name type="scientific">Perilla frutescens var. hirtella</name>
    <name type="common">Perilla citriodora</name>
    <name type="synonym">Perilla setoyensis</name>
    <dbReference type="NCBI Taxonomy" id="608512"/>
    <lineage>
        <taxon>Eukaryota</taxon>
        <taxon>Viridiplantae</taxon>
        <taxon>Streptophyta</taxon>
        <taxon>Embryophyta</taxon>
        <taxon>Tracheophyta</taxon>
        <taxon>Spermatophyta</taxon>
        <taxon>Magnoliopsida</taxon>
        <taxon>eudicotyledons</taxon>
        <taxon>Gunneridae</taxon>
        <taxon>Pentapetalae</taxon>
        <taxon>asterids</taxon>
        <taxon>lamiids</taxon>
        <taxon>Lamiales</taxon>
        <taxon>Lamiaceae</taxon>
        <taxon>Nepetoideae</taxon>
        <taxon>Elsholtzieae</taxon>
        <taxon>Perilla</taxon>
    </lineage>
</organism>
<evidence type="ECO:0000313" key="2">
    <source>
        <dbReference type="Proteomes" id="UP001190926"/>
    </source>
</evidence>
<dbReference type="AlphaFoldDB" id="A0AAD4JL78"/>
<gene>
    <name evidence="1" type="ORF">C2S53_003220</name>
</gene>
<sequence length="110" mass="12191">MLAVSPLRNPNNEREGEMKGFTIDESEFLDFSSGNLLDNIDFDDLFLGISDNDVLPDLEMDLEILDSILICRERIGRACSDEEGGAENDGGGGRVLMSIYVVQRVKIVVH</sequence>
<accession>A0AAD4JL78</accession>
<keyword evidence="2" id="KW-1185">Reference proteome</keyword>
<name>A0AAD4JL78_PERFH</name>
<dbReference type="Proteomes" id="UP001190926">
    <property type="component" value="Unassembled WGS sequence"/>
</dbReference>
<evidence type="ECO:0000313" key="1">
    <source>
        <dbReference type="EMBL" id="KAH6835369.1"/>
    </source>
</evidence>
<reference evidence="1 2" key="1">
    <citation type="journal article" date="2021" name="Nat. Commun.">
        <title>Incipient diploidization of the medicinal plant Perilla within 10,000 years.</title>
        <authorList>
            <person name="Zhang Y."/>
            <person name="Shen Q."/>
            <person name="Leng L."/>
            <person name="Zhang D."/>
            <person name="Chen S."/>
            <person name="Shi Y."/>
            <person name="Ning Z."/>
            <person name="Chen S."/>
        </authorList>
    </citation>
    <scope>NUCLEOTIDE SEQUENCE [LARGE SCALE GENOMIC DNA]</scope>
    <source>
        <strain evidence="2">cv. PC099</strain>
    </source>
</reference>